<evidence type="ECO:0000313" key="1">
    <source>
        <dbReference type="EMBL" id="PZO78032.1"/>
    </source>
</evidence>
<evidence type="ECO:0000313" key="2">
    <source>
        <dbReference type="Proteomes" id="UP000248614"/>
    </source>
</evidence>
<sequence>MSVDPVDPREADASALLLLDHVAAAERAGHRRLRAAADHFHIPDDARIDDRTAAALDATMRATVAGVDAGIRDHAARLLGSRGEPALAQGLRTAGSPFDRVVRAGLFREPALFGELYARVRMDALARALPVMVLPGNDGPTMVARLAQASDRLVAAAAIAMLAAQARRGSVGEAVPGAVDLIRPHHARIAWWVAAALREMAGAGDRIAALDAALAESVRRAVDAQGELVPLEVAAMRLAQAVEPQGDEVPALLAEAIGDGRLVLFAAIVARASGLAFERVRDLVIDPDGARLWVVLRALAVDRATIARIGFALAEAEPVRDVEGFADRIDSIMEVTPAAARVALAPMALDADYHAAMLALGLAQ</sequence>
<comment type="caution">
    <text evidence="1">The sequence shown here is derived from an EMBL/GenBank/DDBJ whole genome shotgun (WGS) entry which is preliminary data.</text>
</comment>
<proteinExistence type="predicted"/>
<dbReference type="Proteomes" id="UP000248614">
    <property type="component" value="Unassembled WGS sequence"/>
</dbReference>
<dbReference type="AlphaFoldDB" id="A0A2W4ZBT7"/>
<gene>
    <name evidence="1" type="ORF">DI632_07725</name>
</gene>
<protein>
    <recommendedName>
        <fullName evidence="3">DUF2336 domain-containing protein</fullName>
    </recommendedName>
</protein>
<reference evidence="1 2" key="1">
    <citation type="submission" date="2017-08" db="EMBL/GenBank/DDBJ databases">
        <title>Infants hospitalized years apart are colonized by the same room-sourced microbial strains.</title>
        <authorList>
            <person name="Brooks B."/>
            <person name="Olm M.R."/>
            <person name="Firek B.A."/>
            <person name="Baker R."/>
            <person name="Thomas B.C."/>
            <person name="Morowitz M.J."/>
            <person name="Banfield J.F."/>
        </authorList>
    </citation>
    <scope>NUCLEOTIDE SEQUENCE [LARGE SCALE GENOMIC DNA]</scope>
    <source>
        <strain evidence="1">S2_018_000_R3_110</strain>
    </source>
</reference>
<organism evidence="1 2">
    <name type="scientific">Sphingomonas hengshuiensis</name>
    <dbReference type="NCBI Taxonomy" id="1609977"/>
    <lineage>
        <taxon>Bacteria</taxon>
        <taxon>Pseudomonadati</taxon>
        <taxon>Pseudomonadota</taxon>
        <taxon>Alphaproteobacteria</taxon>
        <taxon>Sphingomonadales</taxon>
        <taxon>Sphingomonadaceae</taxon>
        <taxon>Sphingomonas</taxon>
    </lineage>
</organism>
<evidence type="ECO:0008006" key="3">
    <source>
        <dbReference type="Google" id="ProtNLM"/>
    </source>
</evidence>
<name>A0A2W4ZBT7_9SPHN</name>
<dbReference type="EMBL" id="QFNF01000015">
    <property type="protein sequence ID" value="PZO78032.1"/>
    <property type="molecule type" value="Genomic_DNA"/>
</dbReference>
<accession>A0A2W4ZBT7</accession>